<name>A0A815WDM5_9BILA</name>
<dbReference type="Proteomes" id="UP000663891">
    <property type="component" value="Unassembled WGS sequence"/>
</dbReference>
<comment type="caution">
    <text evidence="2">The sequence shown here is derived from an EMBL/GenBank/DDBJ whole genome shotgun (WGS) entry which is preliminary data.</text>
</comment>
<feature type="compositionally biased region" description="Low complexity" evidence="1">
    <location>
        <begin position="38"/>
        <end position="50"/>
    </location>
</feature>
<organism evidence="2 3">
    <name type="scientific">Adineta steineri</name>
    <dbReference type="NCBI Taxonomy" id="433720"/>
    <lineage>
        <taxon>Eukaryota</taxon>
        <taxon>Metazoa</taxon>
        <taxon>Spiralia</taxon>
        <taxon>Gnathifera</taxon>
        <taxon>Rotifera</taxon>
        <taxon>Eurotatoria</taxon>
        <taxon>Bdelloidea</taxon>
        <taxon>Adinetida</taxon>
        <taxon>Adinetidae</taxon>
        <taxon>Adineta</taxon>
    </lineage>
</organism>
<evidence type="ECO:0000256" key="1">
    <source>
        <dbReference type="SAM" id="MobiDB-lite"/>
    </source>
</evidence>
<sequence length="61" mass="7380">KDFIENMRFRCDWFEQWRLTEMRRDGAVRSQQTPRQTNLLNGNGSSNALNRDVNMTDNWCR</sequence>
<feature type="region of interest" description="Disordered" evidence="1">
    <location>
        <begin position="25"/>
        <end position="61"/>
    </location>
</feature>
<dbReference type="EMBL" id="CAJNON010008055">
    <property type="protein sequence ID" value="CAF1543472.1"/>
    <property type="molecule type" value="Genomic_DNA"/>
</dbReference>
<protein>
    <submittedName>
        <fullName evidence="2">Uncharacterized protein</fullName>
    </submittedName>
</protein>
<feature type="non-terminal residue" evidence="2">
    <location>
        <position position="1"/>
    </location>
</feature>
<proteinExistence type="predicted"/>
<dbReference type="AlphaFoldDB" id="A0A815WDM5"/>
<gene>
    <name evidence="2" type="ORF">VCS650_LOCUS44072</name>
</gene>
<reference evidence="2" key="1">
    <citation type="submission" date="2021-02" db="EMBL/GenBank/DDBJ databases">
        <authorList>
            <person name="Nowell W R."/>
        </authorList>
    </citation>
    <scope>NUCLEOTIDE SEQUENCE</scope>
</reference>
<evidence type="ECO:0000313" key="2">
    <source>
        <dbReference type="EMBL" id="CAF1543472.1"/>
    </source>
</evidence>
<evidence type="ECO:0000313" key="3">
    <source>
        <dbReference type="Proteomes" id="UP000663891"/>
    </source>
</evidence>
<accession>A0A815WDM5</accession>